<accession>A0ABN8HWH1</accession>
<proteinExistence type="predicted"/>
<dbReference type="Proteomes" id="UP000837857">
    <property type="component" value="Chromosome 13"/>
</dbReference>
<organism evidence="1 2">
    <name type="scientific">Iphiclides podalirius</name>
    <name type="common">scarce swallowtail</name>
    <dbReference type="NCBI Taxonomy" id="110791"/>
    <lineage>
        <taxon>Eukaryota</taxon>
        <taxon>Metazoa</taxon>
        <taxon>Ecdysozoa</taxon>
        <taxon>Arthropoda</taxon>
        <taxon>Hexapoda</taxon>
        <taxon>Insecta</taxon>
        <taxon>Pterygota</taxon>
        <taxon>Neoptera</taxon>
        <taxon>Endopterygota</taxon>
        <taxon>Lepidoptera</taxon>
        <taxon>Glossata</taxon>
        <taxon>Ditrysia</taxon>
        <taxon>Papilionoidea</taxon>
        <taxon>Papilionidae</taxon>
        <taxon>Papilioninae</taxon>
        <taxon>Iphiclides</taxon>
    </lineage>
</organism>
<name>A0ABN8HWH1_9NEOP</name>
<dbReference type="EMBL" id="OW152825">
    <property type="protein sequence ID" value="CAH2041161.1"/>
    <property type="molecule type" value="Genomic_DNA"/>
</dbReference>
<protein>
    <submittedName>
        <fullName evidence="1">Uncharacterized protein</fullName>
    </submittedName>
</protein>
<gene>
    <name evidence="1" type="ORF">IPOD504_LOCUS2951</name>
</gene>
<keyword evidence="2" id="KW-1185">Reference proteome</keyword>
<evidence type="ECO:0000313" key="2">
    <source>
        <dbReference type="Proteomes" id="UP000837857"/>
    </source>
</evidence>
<reference evidence="1" key="1">
    <citation type="submission" date="2022-03" db="EMBL/GenBank/DDBJ databases">
        <authorList>
            <person name="Martin H S."/>
        </authorList>
    </citation>
    <scope>NUCLEOTIDE SEQUENCE</scope>
</reference>
<feature type="non-terminal residue" evidence="1">
    <location>
        <position position="89"/>
    </location>
</feature>
<evidence type="ECO:0000313" key="1">
    <source>
        <dbReference type="EMBL" id="CAH2041161.1"/>
    </source>
</evidence>
<sequence>MQRDLLDVRNGKRVKKRVSRALDRKLPVGWETLRHTFTSVRLKGERGSFLSRSKRISPVPLQLGSSGWGAPRVFFFNFSFQFDRDKKAR</sequence>